<name>A0A835BJ33_9POAL</name>
<dbReference type="AlphaFoldDB" id="A0A835BJ33"/>
<evidence type="ECO:0000256" key="2">
    <source>
        <dbReference type="SAM" id="SignalP"/>
    </source>
</evidence>
<reference evidence="3" key="1">
    <citation type="submission" date="2020-07" db="EMBL/GenBank/DDBJ databases">
        <title>Genome sequence and genetic diversity analysis of an under-domesticated orphan crop, white fonio (Digitaria exilis).</title>
        <authorList>
            <person name="Bennetzen J.L."/>
            <person name="Chen S."/>
            <person name="Ma X."/>
            <person name="Wang X."/>
            <person name="Yssel A.E.J."/>
            <person name="Chaluvadi S.R."/>
            <person name="Johnson M."/>
            <person name="Gangashetty P."/>
            <person name="Hamidou F."/>
            <person name="Sanogo M.D."/>
            <person name="Zwaenepoel A."/>
            <person name="Wallace J."/>
            <person name="Van De Peer Y."/>
            <person name="Van Deynze A."/>
        </authorList>
    </citation>
    <scope>NUCLEOTIDE SEQUENCE</scope>
    <source>
        <tissue evidence="3">Leaves</tissue>
    </source>
</reference>
<keyword evidence="2" id="KW-0732">Signal</keyword>
<dbReference type="EMBL" id="JACEFO010001862">
    <property type="protein sequence ID" value="KAF8698816.1"/>
    <property type="molecule type" value="Genomic_DNA"/>
</dbReference>
<organism evidence="3 4">
    <name type="scientific">Digitaria exilis</name>
    <dbReference type="NCBI Taxonomy" id="1010633"/>
    <lineage>
        <taxon>Eukaryota</taxon>
        <taxon>Viridiplantae</taxon>
        <taxon>Streptophyta</taxon>
        <taxon>Embryophyta</taxon>
        <taxon>Tracheophyta</taxon>
        <taxon>Spermatophyta</taxon>
        <taxon>Magnoliopsida</taxon>
        <taxon>Liliopsida</taxon>
        <taxon>Poales</taxon>
        <taxon>Poaceae</taxon>
        <taxon>PACMAD clade</taxon>
        <taxon>Panicoideae</taxon>
        <taxon>Panicodae</taxon>
        <taxon>Paniceae</taxon>
        <taxon>Anthephorinae</taxon>
        <taxon>Digitaria</taxon>
    </lineage>
</organism>
<dbReference type="SUPFAM" id="SSF53756">
    <property type="entry name" value="UDP-Glycosyltransferase/glycogen phosphorylase"/>
    <property type="match status" value="1"/>
</dbReference>
<proteinExistence type="inferred from homology"/>
<dbReference type="GO" id="GO:0035251">
    <property type="term" value="F:UDP-glucosyltransferase activity"/>
    <property type="evidence" value="ECO:0007669"/>
    <property type="project" value="TreeGrafter"/>
</dbReference>
<comment type="similarity">
    <text evidence="1">Belongs to the UDP-glycosyltransferase family.</text>
</comment>
<comment type="caution">
    <text evidence="3">The sequence shown here is derived from an EMBL/GenBank/DDBJ whole genome shotgun (WGS) entry which is preliminary data.</text>
</comment>
<dbReference type="Gene3D" id="3.40.50.2000">
    <property type="entry name" value="Glycogen Phosphorylase B"/>
    <property type="match status" value="2"/>
</dbReference>
<dbReference type="OrthoDB" id="5835829at2759"/>
<evidence type="ECO:0000313" key="4">
    <source>
        <dbReference type="Proteomes" id="UP000636709"/>
    </source>
</evidence>
<accession>A0A835BJ33</accession>
<feature type="chain" id="PRO_5032515598" evidence="2">
    <location>
        <begin position="17"/>
        <end position="326"/>
    </location>
</feature>
<gene>
    <name evidence="3" type="ORF">HU200_035075</name>
</gene>
<protein>
    <submittedName>
        <fullName evidence="3">Uncharacterized protein</fullName>
    </submittedName>
</protein>
<evidence type="ECO:0000256" key="1">
    <source>
        <dbReference type="ARBA" id="ARBA00009995"/>
    </source>
</evidence>
<sequence length="326" mass="35278">MAAQLHLVLVPLLAQGHVLPMLDLAHLLAGHARVTVVLTSVNAARNSALLEHAARAGLALDFAELAFPGPAHGLREGTENLHMVLDPSLIVPFYQALWLLAEPLEAFLRSLPSLPDCLVADSMSPWTSPVARRLGVTRLVFHGFSAFSTLALYNLEKHGVYDRAADDYETFEVPDFPAHVVANRATAPGLYLGPGMDRFRRDMLEAEASADGEFLERYVAERGHKMWALGPLCAYYNKSSDAAAMAGRGSRADMDAERVVSWLDGHPPATVLYVNFGSVARLLPPQVAELAAALEASGRPFIWVLKETVGLVSRTGHCSSVGGRPR</sequence>
<keyword evidence="4" id="KW-1185">Reference proteome</keyword>
<dbReference type="PANTHER" id="PTHR48047:SF216">
    <property type="entry name" value="GLYCOSYLTRANSFERASE"/>
    <property type="match status" value="1"/>
</dbReference>
<dbReference type="PANTHER" id="PTHR48047">
    <property type="entry name" value="GLYCOSYLTRANSFERASE"/>
    <property type="match status" value="1"/>
</dbReference>
<dbReference type="Proteomes" id="UP000636709">
    <property type="component" value="Unassembled WGS sequence"/>
</dbReference>
<feature type="signal peptide" evidence="2">
    <location>
        <begin position="1"/>
        <end position="16"/>
    </location>
</feature>
<evidence type="ECO:0000313" key="3">
    <source>
        <dbReference type="EMBL" id="KAF8698816.1"/>
    </source>
</evidence>